<dbReference type="PANTHER" id="PTHR31198:SF1">
    <property type="entry name" value="CENTROSOMAL AT-AC SPLICING FACTOR"/>
    <property type="match status" value="1"/>
</dbReference>
<dbReference type="GO" id="GO:0009793">
    <property type="term" value="P:embryo development ending in seed dormancy"/>
    <property type="evidence" value="ECO:0007669"/>
    <property type="project" value="EnsemblPlants"/>
</dbReference>
<dbReference type="Pfam" id="PF14968">
    <property type="entry name" value="CCDC84"/>
    <property type="match status" value="1"/>
</dbReference>
<dbReference type="InterPro" id="IPR028015">
    <property type="entry name" value="CCDC84-like"/>
</dbReference>
<organism evidence="2 3">
    <name type="scientific">Theobroma cacao</name>
    <name type="common">Cacao</name>
    <name type="synonym">Cocoa</name>
    <dbReference type="NCBI Taxonomy" id="3641"/>
    <lineage>
        <taxon>Eukaryota</taxon>
        <taxon>Viridiplantae</taxon>
        <taxon>Streptophyta</taxon>
        <taxon>Embryophyta</taxon>
        <taxon>Tracheophyta</taxon>
        <taxon>Spermatophyta</taxon>
        <taxon>Magnoliopsida</taxon>
        <taxon>eudicotyledons</taxon>
        <taxon>Gunneridae</taxon>
        <taxon>Pentapetalae</taxon>
        <taxon>rosids</taxon>
        <taxon>malvids</taxon>
        <taxon>Malvales</taxon>
        <taxon>Malvaceae</taxon>
        <taxon>Byttnerioideae</taxon>
        <taxon>Theobroma</taxon>
    </lineage>
</organism>
<dbReference type="OMA" id="MIQDEYT"/>
<gene>
    <name evidence="2" type="ORF">TCM_014646</name>
</gene>
<dbReference type="InParanoid" id="A0A061FZZ2"/>
<dbReference type="STRING" id="3641.A0A061FZZ2"/>
<keyword evidence="3" id="KW-1185">Reference proteome</keyword>
<evidence type="ECO:0000256" key="1">
    <source>
        <dbReference type="SAM" id="MobiDB-lite"/>
    </source>
</evidence>
<dbReference type="EMBL" id="CM001881">
    <property type="protein sequence ID" value="EOY22487.1"/>
    <property type="molecule type" value="Genomic_DNA"/>
</dbReference>
<dbReference type="PANTHER" id="PTHR31198">
    <property type="entry name" value="COILED-COIL DOMAIN-CONTAINING PROTEIN 84"/>
    <property type="match status" value="1"/>
</dbReference>
<protein>
    <submittedName>
        <fullName evidence="2">Coiled-coil domain-containing protein 84, putative isoform 1</fullName>
    </submittedName>
</protein>
<proteinExistence type="predicted"/>
<feature type="region of interest" description="Disordered" evidence="1">
    <location>
        <begin position="1"/>
        <end position="30"/>
    </location>
</feature>
<evidence type="ECO:0000313" key="2">
    <source>
        <dbReference type="EMBL" id="EOY22487.1"/>
    </source>
</evidence>
<dbReference type="GO" id="GO:0009960">
    <property type="term" value="P:endosperm development"/>
    <property type="evidence" value="ECO:0007669"/>
    <property type="project" value="EnsemblPlants"/>
</dbReference>
<dbReference type="Proteomes" id="UP000026915">
    <property type="component" value="Chromosome 3"/>
</dbReference>
<name>A0A061FZZ2_THECC</name>
<evidence type="ECO:0000313" key="3">
    <source>
        <dbReference type="Proteomes" id="UP000026915"/>
    </source>
</evidence>
<accession>A0A061FZZ2</accession>
<sequence length="508" mass="57778">MEDRSEKPNPNPKSHFKNQNYDNTKGEKKQKKKSEFEFCKVCKLNHNQGPRHKYFPNHKNSLSAFLSRIQNKINDIRFFLKNPTIIRPEHAERNRFWCVFCDADVDELDSSFACENAINHLVSAHHLKNLKHFLWQYGGKMDCLDMYRILETDLTKWQKKCKSLKSEAVAALGEGSCGVVYGTSYDIQNNVNFDKINNLEQNDINPLKSSYSNVVTPLQYHTNESQISNSRFSEVANFGSNLHDVNFSLPAAACSNISLWNSNDLTVRVSYIKNENTLISFVFMFSVLELPANSISQHDLLYKNGICSANAYLSHIGYLALFLELNAEPCPSLFCHATFPQALEEVDHVCQVYQGGSMVNRESSSQGLLSLTEVASLSTVDAGGNVHSGAPPPWFEATDEAKPALSSFISSNKSQKSSKLNPKRVGAAWAEKRKMELEKEKRGEIVKSDCDANWLPNFGRVWQSGSRKESRKEFEIEKQKFLKVESHSEMPIKIQPYISKRMRRDFGE</sequence>
<dbReference type="eggNOG" id="ENOG502QS8B">
    <property type="taxonomic scope" value="Eukaryota"/>
</dbReference>
<reference evidence="2 3" key="1">
    <citation type="journal article" date="2013" name="Genome Biol.">
        <title>The genome sequence of the most widely cultivated cacao type and its use to identify candidate genes regulating pod color.</title>
        <authorList>
            <person name="Motamayor J.C."/>
            <person name="Mockaitis K."/>
            <person name="Schmutz J."/>
            <person name="Haiminen N."/>
            <person name="Iii D.L."/>
            <person name="Cornejo O."/>
            <person name="Findley S.D."/>
            <person name="Zheng P."/>
            <person name="Utro F."/>
            <person name="Royaert S."/>
            <person name="Saski C."/>
            <person name="Jenkins J."/>
            <person name="Podicheti R."/>
            <person name="Zhao M."/>
            <person name="Scheffler B.E."/>
            <person name="Stack J.C."/>
            <person name="Feltus F.A."/>
            <person name="Mustiga G.M."/>
            <person name="Amores F."/>
            <person name="Phillips W."/>
            <person name="Marelli J.P."/>
            <person name="May G.D."/>
            <person name="Shapiro H."/>
            <person name="Ma J."/>
            <person name="Bustamante C.D."/>
            <person name="Schnell R.J."/>
            <person name="Main D."/>
            <person name="Gilbert D."/>
            <person name="Parida L."/>
            <person name="Kuhn D.N."/>
        </authorList>
    </citation>
    <scope>NUCLEOTIDE SEQUENCE [LARGE SCALE GENOMIC DNA]</scope>
    <source>
        <strain evidence="3">cv. Matina 1-6</strain>
    </source>
</reference>
<dbReference type="FunCoup" id="A0A061FZZ2">
    <property type="interactions" value="1705"/>
</dbReference>
<dbReference type="Gramene" id="EOY22487">
    <property type="protein sequence ID" value="EOY22487"/>
    <property type="gene ID" value="TCM_014646"/>
</dbReference>
<dbReference type="GO" id="GO:0005634">
    <property type="term" value="C:nucleus"/>
    <property type="evidence" value="ECO:0007669"/>
    <property type="project" value="EnsemblPlants"/>
</dbReference>
<dbReference type="AlphaFoldDB" id="A0A061FZZ2"/>